<reference evidence="1 2" key="1">
    <citation type="submission" date="2019-02" db="EMBL/GenBank/DDBJ databases">
        <title>Deep-cultivation of Planctomycetes and their phenomic and genomic characterization uncovers novel biology.</title>
        <authorList>
            <person name="Wiegand S."/>
            <person name="Jogler M."/>
            <person name="Boedeker C."/>
            <person name="Pinto D."/>
            <person name="Vollmers J."/>
            <person name="Rivas-Marin E."/>
            <person name="Kohn T."/>
            <person name="Peeters S.H."/>
            <person name="Heuer A."/>
            <person name="Rast P."/>
            <person name="Oberbeckmann S."/>
            <person name="Bunk B."/>
            <person name="Jeske O."/>
            <person name="Meyerdierks A."/>
            <person name="Storesund J.E."/>
            <person name="Kallscheuer N."/>
            <person name="Luecker S."/>
            <person name="Lage O.M."/>
            <person name="Pohl T."/>
            <person name="Merkel B.J."/>
            <person name="Hornburger P."/>
            <person name="Mueller R.-W."/>
            <person name="Bruemmer F."/>
            <person name="Labrenz M."/>
            <person name="Spormann A.M."/>
            <person name="Op Den Camp H."/>
            <person name="Overmann J."/>
            <person name="Amann R."/>
            <person name="Jetten M.S.M."/>
            <person name="Mascher T."/>
            <person name="Medema M.H."/>
            <person name="Devos D.P."/>
            <person name="Kaster A.-K."/>
            <person name="Ovreas L."/>
            <person name="Rohde M."/>
            <person name="Galperin M.Y."/>
            <person name="Jogler C."/>
        </authorList>
    </citation>
    <scope>NUCLEOTIDE SEQUENCE [LARGE SCALE GENOMIC DNA]</scope>
    <source>
        <strain evidence="1 2">Poly51</strain>
    </source>
</reference>
<name>A0A5C6ESZ4_9BACT</name>
<dbReference type="Proteomes" id="UP000318288">
    <property type="component" value="Unassembled WGS sequence"/>
</dbReference>
<keyword evidence="2" id="KW-1185">Reference proteome</keyword>
<dbReference type="RefSeq" id="WP_146459410.1">
    <property type="nucleotide sequence ID" value="NZ_SJPW01000005.1"/>
</dbReference>
<sequence length="109" mass="12320">MSDRKRFPLGADGPFYVLYECCTACEIPLTEAPDLMAMHESDDPNECGYHCYFKRQPETDAELQRAINAMHVQDLGCIRYGGSDSSVLSRLTSLELDEHCDELEPKRDG</sequence>
<dbReference type="OrthoDB" id="8910832at2"/>
<evidence type="ECO:0000313" key="1">
    <source>
        <dbReference type="EMBL" id="TWU50716.1"/>
    </source>
</evidence>
<organism evidence="1 2">
    <name type="scientific">Rubripirellula tenax</name>
    <dbReference type="NCBI Taxonomy" id="2528015"/>
    <lineage>
        <taxon>Bacteria</taxon>
        <taxon>Pseudomonadati</taxon>
        <taxon>Planctomycetota</taxon>
        <taxon>Planctomycetia</taxon>
        <taxon>Pirellulales</taxon>
        <taxon>Pirellulaceae</taxon>
        <taxon>Rubripirellula</taxon>
    </lineage>
</organism>
<dbReference type="AlphaFoldDB" id="A0A5C6ESZ4"/>
<evidence type="ECO:0000313" key="2">
    <source>
        <dbReference type="Proteomes" id="UP000318288"/>
    </source>
</evidence>
<comment type="caution">
    <text evidence="1">The sequence shown here is derived from an EMBL/GenBank/DDBJ whole genome shotgun (WGS) entry which is preliminary data.</text>
</comment>
<dbReference type="EMBL" id="SJPW01000005">
    <property type="protein sequence ID" value="TWU50716.1"/>
    <property type="molecule type" value="Genomic_DNA"/>
</dbReference>
<gene>
    <name evidence="1" type="ORF">Poly51_40090</name>
</gene>
<proteinExistence type="predicted"/>
<accession>A0A5C6ESZ4</accession>
<protein>
    <submittedName>
        <fullName evidence="1">Uncharacterized protein</fullName>
    </submittedName>
</protein>